<reference evidence="1" key="1">
    <citation type="submission" date="2023-04" db="EMBL/GenBank/DDBJ databases">
        <authorList>
            <consortium name="ELIXIR-Norway"/>
        </authorList>
    </citation>
    <scope>NUCLEOTIDE SEQUENCE [LARGE SCALE GENOMIC DNA]</scope>
</reference>
<protein>
    <submittedName>
        <fullName evidence="1">Uncharacterized protein</fullName>
    </submittedName>
</protein>
<accession>A0ABN8Y363</accession>
<sequence>MRHRTWGRVEGSQEARGGAWRRGREVSWRCGVVAGGDLDEAAAAPGRRAEHPSGEHEDIIFLDTPMYNENIYLVTFASLHPEQLFSSSKPSSFLPGKEKRAARSFWSCQQEREPEPAFQSRLCLSPPLGSRGSSTTVVGKEKMMLRGKTNQRVLSNHSRKSI</sequence>
<dbReference type="EMBL" id="OX459948">
    <property type="protein sequence ID" value="CAI9155390.1"/>
    <property type="molecule type" value="Genomic_DNA"/>
</dbReference>
<evidence type="ECO:0000313" key="1">
    <source>
        <dbReference type="EMBL" id="CAI9155390.1"/>
    </source>
</evidence>
<keyword evidence="2" id="KW-1185">Reference proteome</keyword>
<proteinExistence type="predicted"/>
<organism evidence="1 2">
    <name type="scientific">Rangifer tarandus platyrhynchus</name>
    <name type="common">Svalbard reindeer</name>
    <dbReference type="NCBI Taxonomy" id="3082113"/>
    <lineage>
        <taxon>Eukaryota</taxon>
        <taxon>Metazoa</taxon>
        <taxon>Chordata</taxon>
        <taxon>Craniata</taxon>
        <taxon>Vertebrata</taxon>
        <taxon>Euteleostomi</taxon>
        <taxon>Mammalia</taxon>
        <taxon>Eutheria</taxon>
        <taxon>Laurasiatheria</taxon>
        <taxon>Artiodactyla</taxon>
        <taxon>Ruminantia</taxon>
        <taxon>Pecora</taxon>
        <taxon>Cervidae</taxon>
        <taxon>Odocoileinae</taxon>
        <taxon>Rangifer</taxon>
    </lineage>
</organism>
<gene>
    <name evidence="1" type="ORF">MRATA1EN1_LOCUS4352</name>
</gene>
<dbReference type="Proteomes" id="UP001176941">
    <property type="component" value="Chromosome 12"/>
</dbReference>
<name>A0ABN8Y363_RANTA</name>
<evidence type="ECO:0000313" key="2">
    <source>
        <dbReference type="Proteomes" id="UP001176941"/>
    </source>
</evidence>